<dbReference type="Proteomes" id="UP000527815">
    <property type="component" value="Unassembled WGS sequence"/>
</dbReference>
<proteinExistence type="predicted"/>
<gene>
    <name evidence="2" type="ORF">HX865_03270</name>
</gene>
<evidence type="ECO:0000313" key="2">
    <source>
        <dbReference type="EMBL" id="NWJ77509.1"/>
    </source>
</evidence>
<sequence>MAKWADYLISQVSYDSSHLITEVKQHRDNGNKASVGEVVDRNTLANNLGHGVRYMTVYGGLGRVQMGKNVRYFKAYEHHYIRIDNNKVMTDNLGELPYLGESQQEEKPALPETKPKPAVETKPLSALSSAFFAEQVEKESEPTALEADVVPELAKVEAEVAPEPAKVEAEVAPEPAKVEAEVAPEPAKVEAEVVQKETKKKVMKTKSSAKKKATTKKKPVKKKPVRRKQLLRRNLLRRKQLLRRNLLRRKQLLRRNLLRRKQLLRRREPDSIIHTNNFYVRLLF</sequence>
<dbReference type="AlphaFoldDB" id="A0A7K4N2C4"/>
<dbReference type="InterPro" id="IPR024997">
    <property type="entry name" value="DUF3892"/>
</dbReference>
<organism evidence="2 3">
    <name type="scientific">Marine Group I thaumarchaeote</name>
    <dbReference type="NCBI Taxonomy" id="2511932"/>
    <lineage>
        <taxon>Archaea</taxon>
        <taxon>Nitrososphaerota</taxon>
        <taxon>Marine Group I</taxon>
    </lineage>
</organism>
<dbReference type="Pfam" id="PF13031">
    <property type="entry name" value="DUF3892"/>
    <property type="match status" value="1"/>
</dbReference>
<evidence type="ECO:0000256" key="1">
    <source>
        <dbReference type="SAM" id="MobiDB-lite"/>
    </source>
</evidence>
<feature type="compositionally biased region" description="Basic and acidic residues" evidence="1">
    <location>
        <begin position="104"/>
        <end position="119"/>
    </location>
</feature>
<comment type="caution">
    <text evidence="2">The sequence shown here is derived from an EMBL/GenBank/DDBJ whole genome shotgun (WGS) entry which is preliminary data.</text>
</comment>
<name>A0A7K4N2C4_9ARCH</name>
<reference evidence="2 3" key="1">
    <citation type="journal article" date="2019" name="Environ. Microbiol.">
        <title>Genomics insights into ecotype formation of ammonia-oxidizing archaea in the deep ocean.</title>
        <authorList>
            <person name="Wang Y."/>
            <person name="Huang J.M."/>
            <person name="Cui G.J."/>
            <person name="Nunoura T."/>
            <person name="Takaki Y."/>
            <person name="Li W.L."/>
            <person name="Li J."/>
            <person name="Gao Z.M."/>
            <person name="Takai K."/>
            <person name="Zhang A.Q."/>
            <person name="Stepanauskas R."/>
        </authorList>
    </citation>
    <scope>NUCLEOTIDE SEQUENCE [LARGE SCALE GENOMIC DNA]</scope>
    <source>
        <strain evidence="2 3">D1b</strain>
    </source>
</reference>
<feature type="region of interest" description="Disordered" evidence="1">
    <location>
        <begin position="101"/>
        <end position="120"/>
    </location>
</feature>
<feature type="region of interest" description="Disordered" evidence="1">
    <location>
        <begin position="203"/>
        <end position="227"/>
    </location>
</feature>
<evidence type="ECO:0000313" key="3">
    <source>
        <dbReference type="Proteomes" id="UP000527815"/>
    </source>
</evidence>
<accession>A0A7K4N2C4</accession>
<protein>
    <submittedName>
        <fullName evidence="2">DUF3892 domain-containing protein</fullName>
    </submittedName>
</protein>
<dbReference type="EMBL" id="JACASZ010000046">
    <property type="protein sequence ID" value="NWJ77509.1"/>
    <property type="molecule type" value="Genomic_DNA"/>
</dbReference>